<feature type="transmembrane region" description="Helical" evidence="1">
    <location>
        <begin position="310"/>
        <end position="327"/>
    </location>
</feature>
<dbReference type="Proteomes" id="UP000199263">
    <property type="component" value="Unassembled WGS sequence"/>
</dbReference>
<sequence>MVNEAFVTDPTRLMIAAVTGIIVLLLLIMKFKFHPILSLLISALFIGLGAGMPVPNLIKTVEYGAGDTLQGIVLLIGLGSMFGGILEVSGGAESVAKKLIHKFGEKKAGWALGVTGLVVGITVFFEAGVVILIPLAFGLAKKTKKSTLYYVIPLLAGLATSFAFIPPSAGSVLVANMLNVDLGVMILVGVPVGILAMLVSGILWGKYIGNKIHLKLPSNIRDVVESEEEKLPSFGIVLTIIMIPLILILLSTVSTYIQFLKPVQPILEFLGTPFVALIIATLVAMYLLGIKHGYNSEQLKQILDKSLRPTGMILLVITGGGIIRWVLQNAGIGGIIGPTLEKSGLPLIIIAFFIAALIRTSVGAAVVAMTMAAGIMATMPAVAELSPIYRAAMVCAINGGATAFSHVNDSGFWLVSSLLEMNEKNTLKSWTIMETLIGITGLLCALIISCFA</sequence>
<accession>A0A1I1N2Z2</accession>
<feature type="transmembrane region" description="Helical" evidence="1">
    <location>
        <begin position="269"/>
        <end position="289"/>
    </location>
</feature>
<dbReference type="PANTHER" id="PTHR30354">
    <property type="entry name" value="GNT FAMILY GLUCONATE TRANSPORTER"/>
    <property type="match status" value="1"/>
</dbReference>
<dbReference type="AlphaFoldDB" id="A0A1I1N2Z2"/>
<name>A0A1I1N2Z2_9CLOT</name>
<organism evidence="2 3">
    <name type="scientific">Clostridium uliginosum</name>
    <dbReference type="NCBI Taxonomy" id="119641"/>
    <lineage>
        <taxon>Bacteria</taxon>
        <taxon>Bacillati</taxon>
        <taxon>Bacillota</taxon>
        <taxon>Clostridia</taxon>
        <taxon>Eubacteriales</taxon>
        <taxon>Clostridiaceae</taxon>
        <taxon>Clostridium</taxon>
    </lineage>
</organism>
<feature type="transmembrane region" description="Helical" evidence="1">
    <location>
        <begin position="427"/>
        <end position="451"/>
    </location>
</feature>
<gene>
    <name evidence="2" type="ORF">SAMN05421842_11223</name>
</gene>
<dbReference type="OrthoDB" id="9787129at2"/>
<dbReference type="RefSeq" id="WP_090091162.1">
    <property type="nucleotide sequence ID" value="NZ_FOMG01000012.1"/>
</dbReference>
<dbReference type="GO" id="GO:0015128">
    <property type="term" value="F:gluconate transmembrane transporter activity"/>
    <property type="evidence" value="ECO:0007669"/>
    <property type="project" value="InterPro"/>
</dbReference>
<keyword evidence="1" id="KW-0472">Membrane</keyword>
<dbReference type="EMBL" id="FOMG01000012">
    <property type="protein sequence ID" value="SFC88160.1"/>
    <property type="molecule type" value="Genomic_DNA"/>
</dbReference>
<feature type="transmembrane region" description="Helical" evidence="1">
    <location>
        <begin position="35"/>
        <end position="57"/>
    </location>
</feature>
<feature type="transmembrane region" description="Helical" evidence="1">
    <location>
        <begin position="12"/>
        <end position="29"/>
    </location>
</feature>
<reference evidence="2 3" key="1">
    <citation type="submission" date="2016-10" db="EMBL/GenBank/DDBJ databases">
        <authorList>
            <person name="de Groot N.N."/>
        </authorList>
    </citation>
    <scope>NUCLEOTIDE SEQUENCE [LARGE SCALE GENOMIC DNA]</scope>
    <source>
        <strain evidence="2 3">DSM 12992</strain>
    </source>
</reference>
<keyword evidence="3" id="KW-1185">Reference proteome</keyword>
<keyword evidence="1" id="KW-1133">Transmembrane helix</keyword>
<feature type="transmembrane region" description="Helical" evidence="1">
    <location>
        <begin position="69"/>
        <end position="90"/>
    </location>
</feature>
<feature type="transmembrane region" description="Helical" evidence="1">
    <location>
        <begin position="185"/>
        <end position="205"/>
    </location>
</feature>
<feature type="transmembrane region" description="Helical" evidence="1">
    <location>
        <begin position="110"/>
        <end position="135"/>
    </location>
</feature>
<dbReference type="NCBIfam" id="TIGR00791">
    <property type="entry name" value="gntP"/>
    <property type="match status" value="1"/>
</dbReference>
<dbReference type="Pfam" id="PF02447">
    <property type="entry name" value="GntP_permease"/>
    <property type="match status" value="1"/>
</dbReference>
<dbReference type="PANTHER" id="PTHR30354:SF25">
    <property type="entry name" value="INNER MEMBRANE PERMEASE YGBN"/>
    <property type="match status" value="1"/>
</dbReference>
<dbReference type="GO" id="GO:0005886">
    <property type="term" value="C:plasma membrane"/>
    <property type="evidence" value="ECO:0007669"/>
    <property type="project" value="TreeGrafter"/>
</dbReference>
<dbReference type="PIRSF" id="PIRSF002746">
    <property type="entry name" value="Gluconate_transporter"/>
    <property type="match status" value="1"/>
</dbReference>
<evidence type="ECO:0000313" key="2">
    <source>
        <dbReference type="EMBL" id="SFC88160.1"/>
    </source>
</evidence>
<dbReference type="InterPro" id="IPR003474">
    <property type="entry name" value="Glcn_transporter"/>
</dbReference>
<evidence type="ECO:0000256" key="1">
    <source>
        <dbReference type="SAM" id="Phobius"/>
    </source>
</evidence>
<dbReference type="STRING" id="119641.SAMN05421842_11223"/>
<feature type="transmembrane region" description="Helical" evidence="1">
    <location>
        <begin position="147"/>
        <end position="165"/>
    </location>
</feature>
<evidence type="ECO:0000313" key="3">
    <source>
        <dbReference type="Proteomes" id="UP000199263"/>
    </source>
</evidence>
<protein>
    <submittedName>
        <fullName evidence="2">Gluconate:H+ symporter, GntP family/Gnt-I system low-affinity gluconate transporter</fullName>
    </submittedName>
</protein>
<keyword evidence="1" id="KW-0812">Transmembrane</keyword>
<proteinExistence type="predicted"/>
<feature type="transmembrane region" description="Helical" evidence="1">
    <location>
        <begin position="234"/>
        <end position="257"/>
    </location>
</feature>
<feature type="transmembrane region" description="Helical" evidence="1">
    <location>
        <begin position="347"/>
        <end position="376"/>
    </location>
</feature>